<dbReference type="InterPro" id="IPR004945">
    <property type="entry name" value="Corona_6B_7B"/>
</dbReference>
<gene>
    <name evidence="4" type="primary">ORF7b</name>
</gene>
<proteinExistence type="predicted"/>
<reference evidence="4" key="1">
    <citation type="journal article" date="2020" name="Pathogens">
        <title>FCoV Viral Sequences of Systemically Infected Healthy Cats Lack Gene Mutations Previously Linked to the Development of FIP.</title>
        <authorList>
            <person name="Lutz M."/>
            <person name="Steiner A.R."/>
            <person name="Cattori V."/>
            <person name="Hofmann-Lehmann R."/>
            <person name="Lutz H."/>
            <person name="Kipar A."/>
            <person name="Meli M.L."/>
        </authorList>
    </citation>
    <scope>NUCLEOTIDE SEQUENCE</scope>
    <source>
        <strain evidence="4">Zu1</strain>
    </source>
</reference>
<name>A0A7G7FDT3_9ALPC</name>
<keyword evidence="2" id="KW-0732">Signal</keyword>
<dbReference type="Pfam" id="PF03262">
    <property type="entry name" value="Corona_6B_7B"/>
    <property type="match status" value="1"/>
</dbReference>
<evidence type="ECO:0000256" key="2">
    <source>
        <dbReference type="ARBA" id="ARBA00022729"/>
    </source>
</evidence>
<organism evidence="4">
    <name type="scientific">Feline coronavirus</name>
    <dbReference type="NCBI Taxonomy" id="12663"/>
    <lineage>
        <taxon>Viruses</taxon>
        <taxon>Riboviria</taxon>
        <taxon>Orthornavirae</taxon>
        <taxon>Pisuviricota</taxon>
        <taxon>Pisoniviricetes</taxon>
        <taxon>Nidovirales</taxon>
        <taxon>Cornidovirineae</taxon>
        <taxon>Coronaviridae</taxon>
        <taxon>Orthocoronavirinae</taxon>
        <taxon>Alphacoronavirus</taxon>
        <taxon>Tegacovirus</taxon>
        <taxon>Alphacoronavirus suis</taxon>
        <taxon>Alphacoronavirus 1</taxon>
    </lineage>
</organism>
<dbReference type="EMBL" id="MT606104">
    <property type="protein sequence ID" value="QNF22500.1"/>
    <property type="molecule type" value="Genomic_RNA"/>
</dbReference>
<accession>A0A7G7FDT3</accession>
<evidence type="ECO:0000256" key="1">
    <source>
        <dbReference type="ARBA" id="ARBA00019862"/>
    </source>
</evidence>
<protein>
    <recommendedName>
        <fullName evidence="1">Non-structural protein 7b</fullName>
    </recommendedName>
    <alternativeName>
        <fullName evidence="3">Accessory protein 7b</fullName>
    </alternativeName>
</protein>
<sequence>MKVVCYLLCFSLVNAFVVRETLQRPVEEHEHPTMVWDDLQHFLKSTLYITANQVLSLPLSSSIDCDVDGFNCSFPGYVKSANDHIDYFFDVSNPFYSFVDSYYISFSDREEKIHVRIVGAMPKEKRLNVGCYLPFSIDLPFGTQIFNDRDLTSPVEGRRLECTYRVYFVRYCPVHANGYCFLDKLKVYNLSQVKSRRAFEKIAQHLKTGL</sequence>
<evidence type="ECO:0000256" key="3">
    <source>
        <dbReference type="ARBA" id="ARBA00030061"/>
    </source>
</evidence>
<evidence type="ECO:0000313" key="4">
    <source>
        <dbReference type="EMBL" id="QNF22500.1"/>
    </source>
</evidence>